<dbReference type="SUPFAM" id="SSF57850">
    <property type="entry name" value="RING/U-box"/>
    <property type="match status" value="1"/>
</dbReference>
<evidence type="ECO:0000313" key="8">
    <source>
        <dbReference type="Proteomes" id="UP000738349"/>
    </source>
</evidence>
<feature type="transmembrane region" description="Helical" evidence="5">
    <location>
        <begin position="16"/>
        <end position="37"/>
    </location>
</feature>
<dbReference type="SMART" id="SM00184">
    <property type="entry name" value="RING"/>
    <property type="match status" value="1"/>
</dbReference>
<reference evidence="7" key="1">
    <citation type="journal article" date="2021" name="Nat. Commun.">
        <title>Genetic determinants of endophytism in the Arabidopsis root mycobiome.</title>
        <authorList>
            <person name="Mesny F."/>
            <person name="Miyauchi S."/>
            <person name="Thiergart T."/>
            <person name="Pickel B."/>
            <person name="Atanasova L."/>
            <person name="Karlsson M."/>
            <person name="Huettel B."/>
            <person name="Barry K.W."/>
            <person name="Haridas S."/>
            <person name="Chen C."/>
            <person name="Bauer D."/>
            <person name="Andreopoulos W."/>
            <person name="Pangilinan J."/>
            <person name="LaButti K."/>
            <person name="Riley R."/>
            <person name="Lipzen A."/>
            <person name="Clum A."/>
            <person name="Drula E."/>
            <person name="Henrissat B."/>
            <person name="Kohler A."/>
            <person name="Grigoriev I.V."/>
            <person name="Martin F.M."/>
            <person name="Hacquard S."/>
        </authorList>
    </citation>
    <scope>NUCLEOTIDE SEQUENCE</scope>
    <source>
        <strain evidence="7">MPI-CAGE-AT-0147</strain>
    </source>
</reference>
<dbReference type="InterPro" id="IPR053238">
    <property type="entry name" value="RING-H2_zinc_finger"/>
</dbReference>
<keyword evidence="5" id="KW-1133">Transmembrane helix</keyword>
<evidence type="ECO:0000256" key="1">
    <source>
        <dbReference type="ARBA" id="ARBA00022723"/>
    </source>
</evidence>
<dbReference type="Gene3D" id="3.30.40.10">
    <property type="entry name" value="Zinc/RING finger domain, C3HC4 (zinc finger)"/>
    <property type="match status" value="1"/>
</dbReference>
<dbReference type="InterPro" id="IPR013083">
    <property type="entry name" value="Znf_RING/FYVE/PHD"/>
</dbReference>
<dbReference type="InterPro" id="IPR001841">
    <property type="entry name" value="Znf_RING"/>
</dbReference>
<proteinExistence type="predicted"/>
<dbReference type="CDD" id="cd16454">
    <property type="entry name" value="RING-H2_PA-TM-RING"/>
    <property type="match status" value="1"/>
</dbReference>
<feature type="domain" description="RING-type" evidence="6">
    <location>
        <begin position="137"/>
        <end position="177"/>
    </location>
</feature>
<comment type="caution">
    <text evidence="7">The sequence shown here is derived from an EMBL/GenBank/DDBJ whole genome shotgun (WGS) entry which is preliminary data.</text>
</comment>
<dbReference type="EMBL" id="JAGMUV010000023">
    <property type="protein sequence ID" value="KAH7123183.1"/>
    <property type="molecule type" value="Genomic_DNA"/>
</dbReference>
<keyword evidence="2 4" id="KW-0863">Zinc-finger</keyword>
<dbReference type="Pfam" id="PF13639">
    <property type="entry name" value="zf-RING_2"/>
    <property type="match status" value="1"/>
</dbReference>
<evidence type="ECO:0000259" key="6">
    <source>
        <dbReference type="PROSITE" id="PS50089"/>
    </source>
</evidence>
<gene>
    <name evidence="7" type="ORF">EDB81DRAFT_813664</name>
</gene>
<name>A0A9P9IIC8_9HYPO</name>
<evidence type="ECO:0000256" key="5">
    <source>
        <dbReference type="SAM" id="Phobius"/>
    </source>
</evidence>
<accession>A0A9P9IIC8</accession>
<dbReference type="PROSITE" id="PS50089">
    <property type="entry name" value="ZF_RING_2"/>
    <property type="match status" value="1"/>
</dbReference>
<evidence type="ECO:0000256" key="3">
    <source>
        <dbReference type="ARBA" id="ARBA00022833"/>
    </source>
</evidence>
<keyword evidence="1" id="KW-0479">Metal-binding</keyword>
<dbReference type="GO" id="GO:0008270">
    <property type="term" value="F:zinc ion binding"/>
    <property type="evidence" value="ECO:0007669"/>
    <property type="project" value="UniProtKB-KW"/>
</dbReference>
<dbReference type="PANTHER" id="PTHR14155:SF627">
    <property type="entry name" value="OS06G0192800 PROTEIN"/>
    <property type="match status" value="1"/>
</dbReference>
<keyword evidence="3" id="KW-0862">Zinc</keyword>
<sequence length="227" mass="25465">MADSHETLSTPDRTRMTVSIVLVIIFALIIGGLICIARPGSPLGILQDRRHNSTNATTTVNTTGGLGRNTVHHIPLVVYRARPSRLGGSTTFKTENMMSGHRPCDGGIQIPREVFTRDSKKPTRRESEPRCSHQSECPICTEEFVDGVLLRLLPCGHVFHPACIDPWLERRARTCPLWYAVTGLREECWRYWRSGLTTWSSRATFKCTFPHNSLQPPCEHRATTTTG</sequence>
<dbReference type="AlphaFoldDB" id="A0A9P9IIC8"/>
<keyword evidence="5" id="KW-0472">Membrane</keyword>
<keyword evidence="5" id="KW-0812">Transmembrane</keyword>
<organism evidence="7 8">
    <name type="scientific">Dactylonectria macrodidyma</name>
    <dbReference type="NCBI Taxonomy" id="307937"/>
    <lineage>
        <taxon>Eukaryota</taxon>
        <taxon>Fungi</taxon>
        <taxon>Dikarya</taxon>
        <taxon>Ascomycota</taxon>
        <taxon>Pezizomycotina</taxon>
        <taxon>Sordariomycetes</taxon>
        <taxon>Hypocreomycetidae</taxon>
        <taxon>Hypocreales</taxon>
        <taxon>Nectriaceae</taxon>
        <taxon>Dactylonectria</taxon>
    </lineage>
</organism>
<evidence type="ECO:0000313" key="7">
    <source>
        <dbReference type="EMBL" id="KAH7123183.1"/>
    </source>
</evidence>
<dbReference type="Proteomes" id="UP000738349">
    <property type="component" value="Unassembled WGS sequence"/>
</dbReference>
<dbReference type="OrthoDB" id="8062037at2759"/>
<dbReference type="PANTHER" id="PTHR14155">
    <property type="entry name" value="RING FINGER DOMAIN-CONTAINING"/>
    <property type="match status" value="1"/>
</dbReference>
<protein>
    <recommendedName>
        <fullName evidence="6">RING-type domain-containing protein</fullName>
    </recommendedName>
</protein>
<evidence type="ECO:0000256" key="2">
    <source>
        <dbReference type="ARBA" id="ARBA00022771"/>
    </source>
</evidence>
<evidence type="ECO:0000256" key="4">
    <source>
        <dbReference type="PROSITE-ProRule" id="PRU00175"/>
    </source>
</evidence>
<keyword evidence="8" id="KW-1185">Reference proteome</keyword>